<dbReference type="AlphaFoldDB" id="A0A8X6VV07"/>
<evidence type="ECO:0000313" key="1">
    <source>
        <dbReference type="EMBL" id="GFY22978.1"/>
    </source>
</evidence>
<dbReference type="EMBL" id="BMAU01021361">
    <property type="protein sequence ID" value="GFY22978.1"/>
    <property type="molecule type" value="Genomic_DNA"/>
</dbReference>
<gene>
    <name evidence="1" type="ORF">TNCV_2182391</name>
</gene>
<name>A0A8X6VV07_TRICX</name>
<organism evidence="1 2">
    <name type="scientific">Trichonephila clavipes</name>
    <name type="common">Golden silk orbweaver</name>
    <name type="synonym">Nephila clavipes</name>
    <dbReference type="NCBI Taxonomy" id="2585209"/>
    <lineage>
        <taxon>Eukaryota</taxon>
        <taxon>Metazoa</taxon>
        <taxon>Ecdysozoa</taxon>
        <taxon>Arthropoda</taxon>
        <taxon>Chelicerata</taxon>
        <taxon>Arachnida</taxon>
        <taxon>Araneae</taxon>
        <taxon>Araneomorphae</taxon>
        <taxon>Entelegynae</taxon>
        <taxon>Araneoidea</taxon>
        <taxon>Nephilidae</taxon>
        <taxon>Trichonephila</taxon>
    </lineage>
</organism>
<keyword evidence="2" id="KW-1185">Reference proteome</keyword>
<reference evidence="1" key="1">
    <citation type="submission" date="2020-08" db="EMBL/GenBank/DDBJ databases">
        <title>Multicomponent nature underlies the extraordinary mechanical properties of spider dragline silk.</title>
        <authorList>
            <person name="Kono N."/>
            <person name="Nakamura H."/>
            <person name="Mori M."/>
            <person name="Yoshida Y."/>
            <person name="Ohtoshi R."/>
            <person name="Malay A.D."/>
            <person name="Moran D.A.P."/>
            <person name="Tomita M."/>
            <person name="Numata K."/>
            <person name="Arakawa K."/>
        </authorList>
    </citation>
    <scope>NUCLEOTIDE SEQUENCE</scope>
</reference>
<evidence type="ECO:0000313" key="2">
    <source>
        <dbReference type="Proteomes" id="UP000887159"/>
    </source>
</evidence>
<sequence>MLLEIFFFILSDGRTRWGPRVSESPVEEWKICSPYFTYSTDAGSPTRVFVFFFSLFQDIMPSGLTVHRVLFAPRDSILQNVETVIQCSTWPLHHWRSPRGIQTHRFFISREIYCIEQLRLYSAEDCDVMLQWTVVLDLEFDDGQRDC</sequence>
<comment type="caution">
    <text evidence="1">The sequence shown here is derived from an EMBL/GenBank/DDBJ whole genome shotgun (WGS) entry which is preliminary data.</text>
</comment>
<proteinExistence type="predicted"/>
<protein>
    <submittedName>
        <fullName evidence="1">Uncharacterized protein</fullName>
    </submittedName>
</protein>
<accession>A0A8X6VV07</accession>
<dbReference type="Proteomes" id="UP000887159">
    <property type="component" value="Unassembled WGS sequence"/>
</dbReference>